<protein>
    <submittedName>
        <fullName evidence="1">Uncharacterized protein</fullName>
    </submittedName>
</protein>
<dbReference type="AlphaFoldDB" id="A9B9N6"/>
<evidence type="ECO:0000313" key="2">
    <source>
        <dbReference type="Proteomes" id="UP000000788"/>
    </source>
</evidence>
<name>A9B9N6_PROM4</name>
<dbReference type="KEGG" id="pmj:P9211_06171"/>
<dbReference type="eggNOG" id="ENOG50322RZ">
    <property type="taxonomic scope" value="Bacteria"/>
</dbReference>
<organism evidence="1 2">
    <name type="scientific">Prochlorococcus marinus (strain MIT 9211)</name>
    <dbReference type="NCBI Taxonomy" id="93059"/>
    <lineage>
        <taxon>Bacteria</taxon>
        <taxon>Bacillati</taxon>
        <taxon>Cyanobacteriota</taxon>
        <taxon>Cyanophyceae</taxon>
        <taxon>Synechococcales</taxon>
        <taxon>Prochlorococcaceae</taxon>
        <taxon>Prochlorococcus</taxon>
    </lineage>
</organism>
<dbReference type="STRING" id="93059.P9211_06171"/>
<dbReference type="Proteomes" id="UP000000788">
    <property type="component" value="Chromosome"/>
</dbReference>
<dbReference type="HOGENOM" id="CLU_209183_0_0_3"/>
<gene>
    <name evidence="1" type="ordered locus">P9211_06171</name>
</gene>
<evidence type="ECO:0000313" key="1">
    <source>
        <dbReference type="EMBL" id="ABX08548.1"/>
    </source>
</evidence>
<reference evidence="1 2" key="1">
    <citation type="journal article" date="2007" name="PLoS Genet.">
        <title>Patterns and implications of gene gain and loss in the evolution of Prochlorococcus.</title>
        <authorList>
            <person name="Kettler G.C."/>
            <person name="Martiny A.C."/>
            <person name="Huang K."/>
            <person name="Zucker J."/>
            <person name="Coleman M.L."/>
            <person name="Rodrigue S."/>
            <person name="Chen F."/>
            <person name="Lapidus A."/>
            <person name="Ferriera S."/>
            <person name="Johnson J."/>
            <person name="Steglich C."/>
            <person name="Church G.M."/>
            <person name="Richardson P."/>
            <person name="Chisholm S.W."/>
        </authorList>
    </citation>
    <scope>NUCLEOTIDE SEQUENCE [LARGE SCALE GENOMIC DNA]</scope>
    <source>
        <strain evidence="2">MIT 9211</strain>
    </source>
</reference>
<dbReference type="EMBL" id="CP000878">
    <property type="protein sequence ID" value="ABX08548.1"/>
    <property type="molecule type" value="Genomic_DNA"/>
</dbReference>
<accession>A9B9N6</accession>
<proteinExistence type="predicted"/>
<dbReference type="RefSeq" id="WP_012195170.1">
    <property type="nucleotide sequence ID" value="NC_009976.1"/>
</dbReference>
<sequence>MQSEITCFFLLGIAALLLNAGLSSQVLPIFCLILPLAIKLFINFKRREEQKEIT</sequence>
<keyword evidence="2" id="KW-1185">Reference proteome</keyword>